<keyword evidence="11" id="KW-1185">Reference proteome</keyword>
<feature type="transmembrane region" description="Helical" evidence="9">
    <location>
        <begin position="170"/>
        <end position="189"/>
    </location>
</feature>
<evidence type="ECO:0000256" key="6">
    <source>
        <dbReference type="ARBA" id="ARBA00022692"/>
    </source>
</evidence>
<comment type="pathway">
    <text evidence="2">Quinol/quinone metabolism; menaquinone biosynthesis.</text>
</comment>
<comment type="caution">
    <text evidence="10">The sequence shown here is derived from an EMBL/GenBank/DDBJ whole genome shotgun (WGS) entry which is preliminary data.</text>
</comment>
<gene>
    <name evidence="10" type="ORF">CWE09_01720</name>
</gene>
<dbReference type="Proteomes" id="UP000288293">
    <property type="component" value="Unassembled WGS sequence"/>
</dbReference>
<keyword evidence="3" id="KW-0474">Menaquinone biosynthesis</keyword>
<organism evidence="10 11">
    <name type="scientific">Aliidiomarina minuta</name>
    <dbReference type="NCBI Taxonomy" id="880057"/>
    <lineage>
        <taxon>Bacteria</taxon>
        <taxon>Pseudomonadati</taxon>
        <taxon>Pseudomonadota</taxon>
        <taxon>Gammaproteobacteria</taxon>
        <taxon>Alteromonadales</taxon>
        <taxon>Idiomarinaceae</taxon>
        <taxon>Aliidiomarina</taxon>
    </lineage>
</organism>
<dbReference type="RefSeq" id="WP_126802181.1">
    <property type="nucleotide sequence ID" value="NZ_PIPL01000001.1"/>
</dbReference>
<dbReference type="GO" id="GO:0004659">
    <property type="term" value="F:prenyltransferase activity"/>
    <property type="evidence" value="ECO:0007669"/>
    <property type="project" value="InterPro"/>
</dbReference>
<dbReference type="PANTHER" id="PTHR13929:SF0">
    <property type="entry name" value="UBIA PRENYLTRANSFERASE DOMAIN-CONTAINING PROTEIN 1"/>
    <property type="match status" value="1"/>
</dbReference>
<dbReference type="OrthoDB" id="3344514at2"/>
<dbReference type="Gene3D" id="1.10.357.140">
    <property type="entry name" value="UbiA prenyltransferase"/>
    <property type="match status" value="1"/>
</dbReference>
<dbReference type="CDD" id="cd13962">
    <property type="entry name" value="PT_UbiA_UBIAD1"/>
    <property type="match status" value="1"/>
</dbReference>
<keyword evidence="8 9" id="KW-0472">Membrane</keyword>
<feature type="transmembrane region" description="Helical" evidence="9">
    <location>
        <begin position="216"/>
        <end position="238"/>
    </location>
</feature>
<dbReference type="InterPro" id="IPR044878">
    <property type="entry name" value="UbiA_sf"/>
</dbReference>
<evidence type="ECO:0000256" key="1">
    <source>
        <dbReference type="ARBA" id="ARBA00004141"/>
    </source>
</evidence>
<proteinExistence type="predicted"/>
<dbReference type="EMBL" id="PIPL01000001">
    <property type="protein sequence ID" value="RUO25481.1"/>
    <property type="molecule type" value="Genomic_DNA"/>
</dbReference>
<feature type="transmembrane region" description="Helical" evidence="9">
    <location>
        <begin position="273"/>
        <end position="296"/>
    </location>
</feature>
<dbReference type="PANTHER" id="PTHR13929">
    <property type="entry name" value="1,4-DIHYDROXY-2-NAPHTHOATE OCTAPRENYLTRANSFERASE"/>
    <property type="match status" value="1"/>
</dbReference>
<evidence type="ECO:0000256" key="9">
    <source>
        <dbReference type="SAM" id="Phobius"/>
    </source>
</evidence>
<feature type="transmembrane region" description="Helical" evidence="9">
    <location>
        <begin position="117"/>
        <end position="133"/>
    </location>
</feature>
<comment type="subcellular location">
    <subcellularLocation>
        <location evidence="1">Membrane</location>
        <topology evidence="1">Multi-pass membrane protein</topology>
    </subcellularLocation>
</comment>
<dbReference type="GO" id="GO:0042371">
    <property type="term" value="P:vitamin K biosynthetic process"/>
    <property type="evidence" value="ECO:0007669"/>
    <property type="project" value="TreeGrafter"/>
</dbReference>
<keyword evidence="7 9" id="KW-1133">Transmembrane helix</keyword>
<accession>A0A432W625</accession>
<evidence type="ECO:0000256" key="5">
    <source>
        <dbReference type="ARBA" id="ARBA00022679"/>
    </source>
</evidence>
<evidence type="ECO:0000256" key="8">
    <source>
        <dbReference type="ARBA" id="ARBA00023136"/>
    </source>
</evidence>
<name>A0A432W625_9GAMM</name>
<feature type="transmembrane region" description="Helical" evidence="9">
    <location>
        <begin position="140"/>
        <end position="164"/>
    </location>
</feature>
<evidence type="ECO:0000256" key="7">
    <source>
        <dbReference type="ARBA" id="ARBA00022989"/>
    </source>
</evidence>
<dbReference type="GO" id="GO:0016020">
    <property type="term" value="C:membrane"/>
    <property type="evidence" value="ECO:0007669"/>
    <property type="project" value="UniProtKB-SubCell"/>
</dbReference>
<keyword evidence="6 9" id="KW-0812">Transmembrane</keyword>
<dbReference type="UniPathway" id="UPA00079"/>
<dbReference type="InterPro" id="IPR026046">
    <property type="entry name" value="UBIAD1"/>
</dbReference>
<reference evidence="10 11" key="1">
    <citation type="journal article" date="2011" name="Front. Microbiol.">
        <title>Genomic signatures of strain selection and enhancement in Bacillus atrophaeus var. globigii, a historical biowarfare simulant.</title>
        <authorList>
            <person name="Gibbons H.S."/>
            <person name="Broomall S.M."/>
            <person name="McNew L.A."/>
            <person name="Daligault H."/>
            <person name="Chapman C."/>
            <person name="Bruce D."/>
            <person name="Karavis M."/>
            <person name="Krepps M."/>
            <person name="McGregor P.A."/>
            <person name="Hong C."/>
            <person name="Park K.H."/>
            <person name="Akmal A."/>
            <person name="Feldman A."/>
            <person name="Lin J.S."/>
            <person name="Chang W.E."/>
            <person name="Higgs B.W."/>
            <person name="Demirev P."/>
            <person name="Lindquist J."/>
            <person name="Liem A."/>
            <person name="Fochler E."/>
            <person name="Read T.D."/>
            <person name="Tapia R."/>
            <person name="Johnson S."/>
            <person name="Bishop-Lilly K.A."/>
            <person name="Detter C."/>
            <person name="Han C."/>
            <person name="Sozhamannan S."/>
            <person name="Rosenzweig C.N."/>
            <person name="Skowronski E.W."/>
        </authorList>
    </citation>
    <scope>NUCLEOTIDE SEQUENCE [LARGE SCALE GENOMIC DNA]</scope>
    <source>
        <strain evidence="10 11">MLST1</strain>
    </source>
</reference>
<dbReference type="AlphaFoldDB" id="A0A432W625"/>
<keyword evidence="5 10" id="KW-0808">Transferase</keyword>
<feature type="transmembrane region" description="Helical" evidence="9">
    <location>
        <begin position="34"/>
        <end position="54"/>
    </location>
</feature>
<protein>
    <submittedName>
        <fullName evidence="10">1,4-dihydroxy-2-naphthoate prenyltransferase</fullName>
    </submittedName>
</protein>
<evidence type="ECO:0000313" key="11">
    <source>
        <dbReference type="Proteomes" id="UP000288293"/>
    </source>
</evidence>
<evidence type="ECO:0000256" key="4">
    <source>
        <dbReference type="ARBA" id="ARBA00022475"/>
    </source>
</evidence>
<evidence type="ECO:0000256" key="3">
    <source>
        <dbReference type="ARBA" id="ARBA00022428"/>
    </source>
</evidence>
<evidence type="ECO:0000313" key="10">
    <source>
        <dbReference type="EMBL" id="RUO25481.1"/>
    </source>
</evidence>
<dbReference type="Pfam" id="PF01040">
    <property type="entry name" value="UbiA"/>
    <property type="match status" value="1"/>
</dbReference>
<feature type="transmembrane region" description="Helical" evidence="9">
    <location>
        <begin position="244"/>
        <end position="261"/>
    </location>
</feature>
<sequence length="297" mass="32244">MFKVLLGVARVNFLTLSLVCVALAAALGWLQQGILLWSNLLLVLVMALAAHISVNAFNEYFDFRSGLDFLTPKTPFSGGSGSLVANPEGAYPALTLAILTLVMVTLIGLWLAAQVSWLLLLLGIPGVFIIYAYTNHINRFPFLCLLAPGVGFGLLMTLGASWVLSVGVTPGAVVLAVIMTLLVSNLLLLNQFPDVEADRQVGRRHLPILWGRRKSAVVFMAIHILSYLTLLLGVMAGWLPEHTLLGLFSGLLLIKLLPGVWRYADEPQLLPPYLGLNVMLIHFFPLLIIAGLLWAAA</sequence>
<evidence type="ECO:0000256" key="2">
    <source>
        <dbReference type="ARBA" id="ARBA00004863"/>
    </source>
</evidence>
<keyword evidence="4" id="KW-1003">Cell membrane</keyword>
<dbReference type="PIRSF" id="PIRSF005355">
    <property type="entry name" value="UBIAD1"/>
    <property type="match status" value="1"/>
</dbReference>
<dbReference type="GO" id="GO:0009234">
    <property type="term" value="P:menaquinone biosynthetic process"/>
    <property type="evidence" value="ECO:0007669"/>
    <property type="project" value="UniProtKB-UniPathway"/>
</dbReference>
<dbReference type="InterPro" id="IPR000537">
    <property type="entry name" value="UbiA_prenyltransferase"/>
</dbReference>
<feature type="transmembrane region" description="Helical" evidence="9">
    <location>
        <begin position="90"/>
        <end position="111"/>
    </location>
</feature>